<dbReference type="Pfam" id="PF07727">
    <property type="entry name" value="RVT_2"/>
    <property type="match status" value="1"/>
</dbReference>
<dbReference type="SUPFAM" id="SSF56672">
    <property type="entry name" value="DNA/RNA polymerases"/>
    <property type="match status" value="1"/>
</dbReference>
<evidence type="ECO:0000259" key="1">
    <source>
        <dbReference type="Pfam" id="PF07727"/>
    </source>
</evidence>
<comment type="caution">
    <text evidence="2">The sequence shown here is derived from an EMBL/GenBank/DDBJ whole genome shotgun (WGS) entry which is preliminary data.</text>
</comment>
<dbReference type="AlphaFoldDB" id="A0AAV1W832"/>
<dbReference type="InterPro" id="IPR043502">
    <property type="entry name" value="DNA/RNA_pol_sf"/>
</dbReference>
<dbReference type="Proteomes" id="UP001497480">
    <property type="component" value="Unassembled WGS sequence"/>
</dbReference>
<dbReference type="PANTHER" id="PTHR11439">
    <property type="entry name" value="GAG-POL-RELATED RETROTRANSPOSON"/>
    <property type="match status" value="1"/>
</dbReference>
<reference evidence="2 3" key="1">
    <citation type="submission" date="2024-03" db="EMBL/GenBank/DDBJ databases">
        <authorList>
            <person name="Martinez-Hernandez J."/>
        </authorList>
    </citation>
    <scope>NUCLEOTIDE SEQUENCE [LARGE SCALE GENOMIC DNA]</scope>
</reference>
<sequence length="230" mass="25888">MVQPPGLMLSNPNLVCKLQKSLYVLNKLVDNGLLCYLPFSSSMVLIKQEHVIPFSLKKVLIFAPLTEINNLKAILDKTYKIKDLGDLNFFLGFEIAGKKNGISMNQRKYALDIISDACLLGCKHVSTPMISNTHLYQDDSPLFTDVFAYRRLIGRLIYLTNTRSDITFSVQQLAQFMAKPTITHHNVALRVLKYLKGSPSLGMFFPTNSTIQLKAYSVVIELLAQTLEDP</sequence>
<organism evidence="2 3">
    <name type="scientific">Lupinus luteus</name>
    <name type="common">European yellow lupine</name>
    <dbReference type="NCBI Taxonomy" id="3873"/>
    <lineage>
        <taxon>Eukaryota</taxon>
        <taxon>Viridiplantae</taxon>
        <taxon>Streptophyta</taxon>
        <taxon>Embryophyta</taxon>
        <taxon>Tracheophyta</taxon>
        <taxon>Spermatophyta</taxon>
        <taxon>Magnoliopsida</taxon>
        <taxon>eudicotyledons</taxon>
        <taxon>Gunneridae</taxon>
        <taxon>Pentapetalae</taxon>
        <taxon>rosids</taxon>
        <taxon>fabids</taxon>
        <taxon>Fabales</taxon>
        <taxon>Fabaceae</taxon>
        <taxon>Papilionoideae</taxon>
        <taxon>50 kb inversion clade</taxon>
        <taxon>genistoids sensu lato</taxon>
        <taxon>core genistoids</taxon>
        <taxon>Genisteae</taxon>
        <taxon>Lupinus</taxon>
    </lineage>
</organism>
<protein>
    <recommendedName>
        <fullName evidence="1">Reverse transcriptase Ty1/copia-type domain-containing protein</fullName>
    </recommendedName>
</protein>
<evidence type="ECO:0000313" key="2">
    <source>
        <dbReference type="EMBL" id="CAL0305022.1"/>
    </source>
</evidence>
<dbReference type="PANTHER" id="PTHR11439:SF463">
    <property type="entry name" value="REVERSE TRANSCRIPTASE TY1_COPIA-TYPE DOMAIN-CONTAINING PROTEIN"/>
    <property type="match status" value="1"/>
</dbReference>
<keyword evidence="3" id="KW-1185">Reference proteome</keyword>
<name>A0AAV1W832_LUPLU</name>
<dbReference type="EMBL" id="CAXHTB010000004">
    <property type="protein sequence ID" value="CAL0305022.1"/>
    <property type="molecule type" value="Genomic_DNA"/>
</dbReference>
<proteinExistence type="predicted"/>
<dbReference type="InterPro" id="IPR013103">
    <property type="entry name" value="RVT_2"/>
</dbReference>
<gene>
    <name evidence="2" type="ORF">LLUT_LOCUS6082</name>
</gene>
<accession>A0AAV1W832</accession>
<feature type="domain" description="Reverse transcriptase Ty1/copia-type" evidence="1">
    <location>
        <begin position="64"/>
        <end position="130"/>
    </location>
</feature>
<evidence type="ECO:0000313" key="3">
    <source>
        <dbReference type="Proteomes" id="UP001497480"/>
    </source>
</evidence>